<dbReference type="GO" id="GO:0016209">
    <property type="term" value="F:antioxidant activity"/>
    <property type="evidence" value="ECO:0007669"/>
    <property type="project" value="InterPro"/>
</dbReference>
<sequence>MNSTSFFKVLASLFILTVFLAGCSEGGRTLLQIGEKAPPFTLTLIDGKQSHLDMYAGKGLVITFMSSWCPCSNESIPLIKEAYFKHRDDDVAFLMIGIQDARSKFEKFVNKWKVPFSAGYDEDDTIARDYGVGSPPTTIFIDKTGVVRRAFYGNIADKKKEFPLWVEEIQ</sequence>
<dbReference type="InterPro" id="IPR036249">
    <property type="entry name" value="Thioredoxin-like_sf"/>
</dbReference>
<dbReference type="InterPro" id="IPR013766">
    <property type="entry name" value="Thioredoxin_domain"/>
</dbReference>
<proteinExistence type="predicted"/>
<dbReference type="Gene3D" id="3.40.30.10">
    <property type="entry name" value="Glutaredoxin"/>
    <property type="match status" value="1"/>
</dbReference>
<gene>
    <name evidence="2" type="ORF">MNBD_GAMMA20-2434</name>
</gene>
<dbReference type="PANTHER" id="PTHR42852">
    <property type="entry name" value="THIOL:DISULFIDE INTERCHANGE PROTEIN DSBE"/>
    <property type="match status" value="1"/>
</dbReference>
<reference evidence="2" key="1">
    <citation type="submission" date="2018-06" db="EMBL/GenBank/DDBJ databases">
        <authorList>
            <person name="Zhirakovskaya E."/>
        </authorList>
    </citation>
    <scope>NUCLEOTIDE SEQUENCE</scope>
</reference>
<organism evidence="2">
    <name type="scientific">hydrothermal vent metagenome</name>
    <dbReference type="NCBI Taxonomy" id="652676"/>
    <lineage>
        <taxon>unclassified sequences</taxon>
        <taxon>metagenomes</taxon>
        <taxon>ecological metagenomes</taxon>
    </lineage>
</organism>
<protein>
    <recommendedName>
        <fullName evidence="1">Thioredoxin domain-containing protein</fullName>
    </recommendedName>
</protein>
<dbReference type="SUPFAM" id="SSF52833">
    <property type="entry name" value="Thioredoxin-like"/>
    <property type="match status" value="1"/>
</dbReference>
<dbReference type="Pfam" id="PF00578">
    <property type="entry name" value="AhpC-TSA"/>
    <property type="match status" value="1"/>
</dbReference>
<dbReference type="EMBL" id="UOFU01000083">
    <property type="protein sequence ID" value="VAW95866.1"/>
    <property type="molecule type" value="Genomic_DNA"/>
</dbReference>
<dbReference type="InterPro" id="IPR050553">
    <property type="entry name" value="Thioredoxin_ResA/DsbE_sf"/>
</dbReference>
<dbReference type="AlphaFoldDB" id="A0A3B1AT20"/>
<dbReference type="PROSITE" id="PS51352">
    <property type="entry name" value="THIOREDOXIN_2"/>
    <property type="match status" value="1"/>
</dbReference>
<accession>A0A3B1AT20</accession>
<feature type="domain" description="Thioredoxin" evidence="1">
    <location>
        <begin position="31"/>
        <end position="170"/>
    </location>
</feature>
<name>A0A3B1AT20_9ZZZZ</name>
<dbReference type="CDD" id="cd02966">
    <property type="entry name" value="TlpA_like_family"/>
    <property type="match status" value="1"/>
</dbReference>
<dbReference type="InterPro" id="IPR000866">
    <property type="entry name" value="AhpC/TSA"/>
</dbReference>
<evidence type="ECO:0000313" key="2">
    <source>
        <dbReference type="EMBL" id="VAW95866.1"/>
    </source>
</evidence>
<dbReference type="GO" id="GO:0016491">
    <property type="term" value="F:oxidoreductase activity"/>
    <property type="evidence" value="ECO:0007669"/>
    <property type="project" value="InterPro"/>
</dbReference>
<dbReference type="PANTHER" id="PTHR42852:SF17">
    <property type="entry name" value="THIOREDOXIN-LIKE PROTEIN HI_1115"/>
    <property type="match status" value="1"/>
</dbReference>
<evidence type="ECO:0000259" key="1">
    <source>
        <dbReference type="PROSITE" id="PS51352"/>
    </source>
</evidence>